<dbReference type="InterPro" id="IPR020599">
    <property type="entry name" value="Transl_elong_fac_P/YeiP"/>
</dbReference>
<dbReference type="InterPro" id="IPR014722">
    <property type="entry name" value="Rib_uL2_dom2"/>
</dbReference>
<dbReference type="GO" id="GO:0043043">
    <property type="term" value="P:peptide biosynthetic process"/>
    <property type="evidence" value="ECO:0007669"/>
    <property type="project" value="InterPro"/>
</dbReference>
<dbReference type="PANTHER" id="PTHR30053">
    <property type="entry name" value="ELONGATION FACTOR P"/>
    <property type="match status" value="1"/>
</dbReference>
<dbReference type="SUPFAM" id="SSF50104">
    <property type="entry name" value="Translation proteins SH3-like domain"/>
    <property type="match status" value="1"/>
</dbReference>
<dbReference type="InterPro" id="IPR008991">
    <property type="entry name" value="Translation_prot_SH3-like_sf"/>
</dbReference>
<evidence type="ECO:0000259" key="3">
    <source>
        <dbReference type="SMART" id="SM01185"/>
    </source>
</evidence>
<dbReference type="InterPro" id="IPR012340">
    <property type="entry name" value="NA-bd_OB-fold"/>
</dbReference>
<dbReference type="PROSITE" id="PS01275">
    <property type="entry name" value="EFP"/>
    <property type="match status" value="1"/>
</dbReference>
<dbReference type="PANTHER" id="PTHR30053:SF14">
    <property type="entry name" value="TRANSLATION ELONGATION FACTOR KOW-LIKE DOMAIN-CONTAINING PROTEIN"/>
    <property type="match status" value="1"/>
</dbReference>
<dbReference type="InterPro" id="IPR013852">
    <property type="entry name" value="Transl_elong_P/YeiP_CS"/>
</dbReference>
<dbReference type="Gene3D" id="2.40.50.140">
    <property type="entry name" value="Nucleic acid-binding proteins"/>
    <property type="match status" value="2"/>
</dbReference>
<dbReference type="SUPFAM" id="SSF50249">
    <property type="entry name" value="Nucleic acid-binding proteins"/>
    <property type="match status" value="2"/>
</dbReference>
<comment type="caution">
    <text evidence="4">The sequence shown here is derived from an EMBL/GenBank/DDBJ whole genome shotgun (WGS) entry which is preliminary data.</text>
</comment>
<dbReference type="Pfam" id="PF01132">
    <property type="entry name" value="EFP"/>
    <property type="match status" value="1"/>
</dbReference>
<protein>
    <submittedName>
        <fullName evidence="4">Elongation factor P</fullName>
    </submittedName>
</protein>
<dbReference type="Pfam" id="PF08207">
    <property type="entry name" value="EFP_N"/>
    <property type="match status" value="1"/>
</dbReference>
<dbReference type="GO" id="GO:0003746">
    <property type="term" value="F:translation elongation factor activity"/>
    <property type="evidence" value="ECO:0007669"/>
    <property type="project" value="UniProtKB-KW"/>
</dbReference>
<evidence type="ECO:0000256" key="1">
    <source>
        <dbReference type="ARBA" id="ARBA00009479"/>
    </source>
</evidence>
<dbReference type="EMBL" id="DVOG01000139">
    <property type="protein sequence ID" value="HIV04553.1"/>
    <property type="molecule type" value="Genomic_DNA"/>
</dbReference>
<dbReference type="PIRSF" id="PIRSF005901">
    <property type="entry name" value="EF-P"/>
    <property type="match status" value="1"/>
</dbReference>
<dbReference type="AlphaFoldDB" id="A0A9D1T177"/>
<dbReference type="InterPro" id="IPR001059">
    <property type="entry name" value="Transl_elong_P/YeiP_cen"/>
</dbReference>
<feature type="domain" description="Elongation factor P C-terminal" evidence="2">
    <location>
        <begin position="131"/>
        <end position="186"/>
    </location>
</feature>
<dbReference type="InterPro" id="IPR015365">
    <property type="entry name" value="Elong-fact-P_C"/>
</dbReference>
<dbReference type="CDD" id="cd04470">
    <property type="entry name" value="S1_EF-P_repeat_1"/>
    <property type="match status" value="1"/>
</dbReference>
<keyword evidence="4" id="KW-0648">Protein biosynthesis</keyword>
<evidence type="ECO:0000313" key="5">
    <source>
        <dbReference type="Proteomes" id="UP000886812"/>
    </source>
</evidence>
<dbReference type="InterPro" id="IPR013185">
    <property type="entry name" value="Transl_elong_KOW-like"/>
</dbReference>
<dbReference type="Proteomes" id="UP000886812">
    <property type="component" value="Unassembled WGS sequence"/>
</dbReference>
<evidence type="ECO:0000313" key="4">
    <source>
        <dbReference type="EMBL" id="HIV04553.1"/>
    </source>
</evidence>
<dbReference type="FunFam" id="2.40.50.140:FF:000004">
    <property type="entry name" value="Elongation factor P"/>
    <property type="match status" value="1"/>
</dbReference>
<name>A0A9D1T177_9BACT</name>
<keyword evidence="4" id="KW-0251">Elongation factor</keyword>
<dbReference type="Pfam" id="PF09285">
    <property type="entry name" value="Elong-fact-P_C"/>
    <property type="match status" value="1"/>
</dbReference>
<accession>A0A9D1T177</accession>
<dbReference type="SMART" id="SM01185">
    <property type="entry name" value="EFP"/>
    <property type="match status" value="1"/>
</dbReference>
<sequence>MANTTVNNIKRKNIIRYNNDLCLVLECQVRTPPNNASYCQMELRSLSSGRVIPVRTNIGASFDVLENSIRQLELLYQADGNYVFSDAETFEEYPIPASTLKDSAGFLIEGQTYDILFVEEKPVSVNLPASVNVKVTEAPPAVKGDTSGNAQKAVKIESGLTIMVPLFIKEGEVIRISTADKSYLGRA</sequence>
<gene>
    <name evidence="4" type="ORF">IAC75_05335</name>
</gene>
<dbReference type="GO" id="GO:0005829">
    <property type="term" value="C:cytosol"/>
    <property type="evidence" value="ECO:0007669"/>
    <property type="project" value="UniProtKB-ARBA"/>
</dbReference>
<proteinExistence type="inferred from homology"/>
<dbReference type="SMART" id="SM00841">
    <property type="entry name" value="Elong-fact-P_C"/>
    <property type="match status" value="1"/>
</dbReference>
<dbReference type="NCBIfam" id="NF001810">
    <property type="entry name" value="PRK00529.1"/>
    <property type="match status" value="1"/>
</dbReference>
<dbReference type="CDD" id="cd05794">
    <property type="entry name" value="S1_EF-P_repeat_2"/>
    <property type="match status" value="1"/>
</dbReference>
<reference evidence="4" key="2">
    <citation type="journal article" date="2021" name="PeerJ">
        <title>Extensive microbial diversity within the chicken gut microbiome revealed by metagenomics and culture.</title>
        <authorList>
            <person name="Gilroy R."/>
            <person name="Ravi A."/>
            <person name="Getino M."/>
            <person name="Pursley I."/>
            <person name="Horton D.L."/>
            <person name="Alikhan N.F."/>
            <person name="Baker D."/>
            <person name="Gharbi K."/>
            <person name="Hall N."/>
            <person name="Watson M."/>
            <person name="Adriaenssens E.M."/>
            <person name="Foster-Nyarko E."/>
            <person name="Jarju S."/>
            <person name="Secka A."/>
            <person name="Antonio M."/>
            <person name="Oren A."/>
            <person name="Chaudhuri R.R."/>
            <person name="La Ragione R."/>
            <person name="Hildebrand F."/>
            <person name="Pallen M.J."/>
        </authorList>
    </citation>
    <scope>NUCLEOTIDE SEQUENCE</scope>
    <source>
        <strain evidence="4">10669</strain>
    </source>
</reference>
<comment type="similarity">
    <text evidence="1">Belongs to the elongation factor P family.</text>
</comment>
<evidence type="ECO:0000259" key="2">
    <source>
        <dbReference type="SMART" id="SM00841"/>
    </source>
</evidence>
<dbReference type="Gene3D" id="2.30.30.30">
    <property type="match status" value="1"/>
</dbReference>
<reference evidence="4" key="1">
    <citation type="submission" date="2020-10" db="EMBL/GenBank/DDBJ databases">
        <authorList>
            <person name="Gilroy R."/>
        </authorList>
    </citation>
    <scope>NUCLEOTIDE SEQUENCE</scope>
    <source>
        <strain evidence="4">10669</strain>
    </source>
</reference>
<feature type="domain" description="Translation elongation factor P/YeiP central" evidence="3">
    <location>
        <begin position="69"/>
        <end position="123"/>
    </location>
</feature>
<organism evidence="4 5">
    <name type="scientific">Candidatus Spyradosoma merdigallinarum</name>
    <dbReference type="NCBI Taxonomy" id="2840950"/>
    <lineage>
        <taxon>Bacteria</taxon>
        <taxon>Pseudomonadati</taxon>
        <taxon>Verrucomicrobiota</taxon>
        <taxon>Opitutia</taxon>
        <taxon>Opitutia incertae sedis</taxon>
        <taxon>Candidatus Spyradosoma</taxon>
    </lineage>
</organism>